<dbReference type="PANTHER" id="PTHR46517">
    <property type="entry name" value="FRUCTOSE-2,6-BISPHOSPHATASE TIGAR"/>
    <property type="match status" value="1"/>
</dbReference>
<gene>
    <name evidence="4" type="ORF">PENNAL_c0086G08698</name>
</gene>
<dbReference type="SMART" id="SM00855">
    <property type="entry name" value="PGAM"/>
    <property type="match status" value="1"/>
</dbReference>
<dbReference type="InterPro" id="IPR029033">
    <property type="entry name" value="His_PPase_superfam"/>
</dbReference>
<proteinExistence type="predicted"/>
<accession>A0A1V6XEK9</accession>
<evidence type="ECO:0000313" key="4">
    <source>
        <dbReference type="EMBL" id="OQE73518.1"/>
    </source>
</evidence>
<keyword evidence="1" id="KW-0378">Hydrolase</keyword>
<dbReference type="GO" id="GO:0045820">
    <property type="term" value="P:negative regulation of glycolytic process"/>
    <property type="evidence" value="ECO:0007669"/>
    <property type="project" value="TreeGrafter"/>
</dbReference>
<protein>
    <submittedName>
        <fullName evidence="4">Uncharacterized protein</fullName>
    </submittedName>
</protein>
<dbReference type="AlphaFoldDB" id="A0A1V6XEK9"/>
<feature type="active site" description="Proton donor/acceptor" evidence="2">
    <location>
        <position position="136"/>
    </location>
</feature>
<dbReference type="GO" id="GO:0005829">
    <property type="term" value="C:cytosol"/>
    <property type="evidence" value="ECO:0007669"/>
    <property type="project" value="TreeGrafter"/>
</dbReference>
<reference evidence="5" key="1">
    <citation type="journal article" date="2017" name="Nat. Microbiol.">
        <title>Global analysis of biosynthetic gene clusters reveals vast potential of secondary metabolite production in Penicillium species.</title>
        <authorList>
            <person name="Nielsen J.C."/>
            <person name="Grijseels S."/>
            <person name="Prigent S."/>
            <person name="Ji B."/>
            <person name="Dainat J."/>
            <person name="Nielsen K.F."/>
            <person name="Frisvad J.C."/>
            <person name="Workman M."/>
            <person name="Nielsen J."/>
        </authorList>
    </citation>
    <scope>NUCLEOTIDE SEQUENCE [LARGE SCALE GENOMIC DNA]</scope>
    <source>
        <strain evidence="5">IBT 13039</strain>
    </source>
</reference>
<dbReference type="Proteomes" id="UP000191691">
    <property type="component" value="Unassembled WGS sequence"/>
</dbReference>
<evidence type="ECO:0000256" key="3">
    <source>
        <dbReference type="PIRSR" id="PIRSR613078-2"/>
    </source>
</evidence>
<feature type="binding site" evidence="3">
    <location>
        <begin position="53"/>
        <end position="60"/>
    </location>
    <ligand>
        <name>substrate</name>
    </ligand>
</feature>
<evidence type="ECO:0000256" key="1">
    <source>
        <dbReference type="ARBA" id="ARBA00022801"/>
    </source>
</evidence>
<dbReference type="CDD" id="cd07067">
    <property type="entry name" value="HP_PGM_like"/>
    <property type="match status" value="1"/>
</dbReference>
<dbReference type="InterPro" id="IPR051695">
    <property type="entry name" value="Phosphoglycerate_Mutase"/>
</dbReference>
<keyword evidence="5" id="KW-1185">Reference proteome</keyword>
<comment type="caution">
    <text evidence="4">The sequence shown here is derived from an EMBL/GenBank/DDBJ whole genome shotgun (WGS) entry which is preliminary data.</text>
</comment>
<evidence type="ECO:0000256" key="2">
    <source>
        <dbReference type="PIRSR" id="PIRSR613078-1"/>
    </source>
</evidence>
<dbReference type="GO" id="GO:0004331">
    <property type="term" value="F:fructose-2,6-bisphosphate 2-phosphatase activity"/>
    <property type="evidence" value="ECO:0007669"/>
    <property type="project" value="TreeGrafter"/>
</dbReference>
<dbReference type="InterPro" id="IPR013078">
    <property type="entry name" value="His_Pase_superF_clade-1"/>
</dbReference>
<dbReference type="GO" id="GO:0043456">
    <property type="term" value="P:regulation of pentose-phosphate shunt"/>
    <property type="evidence" value="ECO:0007669"/>
    <property type="project" value="TreeGrafter"/>
</dbReference>
<organism evidence="4 5">
    <name type="scientific">Penicillium nalgiovense</name>
    <dbReference type="NCBI Taxonomy" id="60175"/>
    <lineage>
        <taxon>Eukaryota</taxon>
        <taxon>Fungi</taxon>
        <taxon>Dikarya</taxon>
        <taxon>Ascomycota</taxon>
        <taxon>Pezizomycotina</taxon>
        <taxon>Eurotiomycetes</taxon>
        <taxon>Eurotiomycetidae</taxon>
        <taxon>Eurotiales</taxon>
        <taxon>Aspergillaceae</taxon>
        <taxon>Penicillium</taxon>
    </lineage>
</organism>
<evidence type="ECO:0000313" key="5">
    <source>
        <dbReference type="Proteomes" id="UP000191691"/>
    </source>
</evidence>
<name>A0A1V6XEK9_PENNA</name>
<feature type="active site" description="Tele-phosphohistidine intermediate" evidence="2">
    <location>
        <position position="54"/>
    </location>
</feature>
<dbReference type="Pfam" id="PF00300">
    <property type="entry name" value="His_Phos_1"/>
    <property type="match status" value="1"/>
</dbReference>
<dbReference type="PANTHER" id="PTHR46517:SF1">
    <property type="entry name" value="FRUCTOSE-2,6-BISPHOSPHATASE TIGAR"/>
    <property type="match status" value="1"/>
</dbReference>
<dbReference type="STRING" id="60175.A0A1V6XEK9"/>
<dbReference type="SUPFAM" id="SSF53254">
    <property type="entry name" value="Phosphoglycerate mutase-like"/>
    <property type="match status" value="1"/>
</dbReference>
<dbReference type="EMBL" id="MOOB01000086">
    <property type="protein sequence ID" value="OQE73518.1"/>
    <property type="molecule type" value="Genomic_DNA"/>
</dbReference>
<dbReference type="Gene3D" id="3.40.50.1240">
    <property type="entry name" value="Phosphoglycerate mutase-like"/>
    <property type="match status" value="1"/>
</dbReference>
<sequence>MAPRPQCLFLAPHLYMPPFISIPSVFLSLPEYGLPPALTLPASCIAMQLYLIRHAETVHNVGKVLAGTTDSALTNHGVAQVNCLAQHFVSNSTRFMTVFSSDLSRARITAEGICHAQVSLSDGTPLQPILTRNLREKDYGSMEGRFWNTSLPSPRPQGWVIPESKASMRQRADNFFNKHLLPLLMRDPHGQQNIAVVAHGIILQELWSYFIEIFNPADTKVAPGIYDTNMTTLHRRPVWSNTGYTTVLITPNLTERAVLPTVMPKFAFVVLGIDDKKHLANLRRTKGGIGTAAHDVKQKRIDQFFQ</sequence>
<dbReference type="OMA" id="DFNRHEH"/>
<feature type="binding site" evidence="3">
    <location>
        <begin position="136"/>
        <end position="139"/>
    </location>
    <ligand>
        <name>substrate</name>
    </ligand>
</feature>
<feature type="binding site" evidence="3">
    <location>
        <position position="105"/>
    </location>
    <ligand>
        <name>substrate</name>
    </ligand>
</feature>